<sequence>MSPEVLKAQSYDCKVDIWSLVGTPPLPSGISPDFESILRDCLIVEAECRPSGFWHSIWNNRVTY</sequence>
<keyword evidence="2" id="KW-1185">Reference proteome</keyword>
<dbReference type="SUPFAM" id="SSF56112">
    <property type="entry name" value="Protein kinase-like (PK-like)"/>
    <property type="match status" value="1"/>
</dbReference>
<name>A0A9N9IH73_9GLOM</name>
<evidence type="ECO:0000313" key="2">
    <source>
        <dbReference type="Proteomes" id="UP000789396"/>
    </source>
</evidence>
<protein>
    <submittedName>
        <fullName evidence="1">7536_t:CDS:1</fullName>
    </submittedName>
</protein>
<dbReference type="OrthoDB" id="266718at2759"/>
<dbReference type="InterPro" id="IPR011009">
    <property type="entry name" value="Kinase-like_dom_sf"/>
</dbReference>
<evidence type="ECO:0000313" key="1">
    <source>
        <dbReference type="EMBL" id="CAG8734621.1"/>
    </source>
</evidence>
<reference evidence="1" key="1">
    <citation type="submission" date="2021-06" db="EMBL/GenBank/DDBJ databases">
        <authorList>
            <person name="Kallberg Y."/>
            <person name="Tangrot J."/>
            <person name="Rosling A."/>
        </authorList>
    </citation>
    <scope>NUCLEOTIDE SEQUENCE</scope>
    <source>
        <strain evidence="1">IN212</strain>
    </source>
</reference>
<dbReference type="Gene3D" id="1.10.510.10">
    <property type="entry name" value="Transferase(Phosphotransferase) domain 1"/>
    <property type="match status" value="1"/>
</dbReference>
<organism evidence="1 2">
    <name type="scientific">Racocetra fulgida</name>
    <dbReference type="NCBI Taxonomy" id="60492"/>
    <lineage>
        <taxon>Eukaryota</taxon>
        <taxon>Fungi</taxon>
        <taxon>Fungi incertae sedis</taxon>
        <taxon>Mucoromycota</taxon>
        <taxon>Glomeromycotina</taxon>
        <taxon>Glomeromycetes</taxon>
        <taxon>Diversisporales</taxon>
        <taxon>Gigasporaceae</taxon>
        <taxon>Racocetra</taxon>
    </lineage>
</organism>
<dbReference type="EMBL" id="CAJVPZ010029609">
    <property type="protein sequence ID" value="CAG8734621.1"/>
    <property type="molecule type" value="Genomic_DNA"/>
</dbReference>
<dbReference type="AlphaFoldDB" id="A0A9N9IH73"/>
<accession>A0A9N9IH73</accession>
<feature type="non-terminal residue" evidence="1">
    <location>
        <position position="64"/>
    </location>
</feature>
<gene>
    <name evidence="1" type="ORF">RFULGI_LOCUS12399</name>
</gene>
<comment type="caution">
    <text evidence="1">The sequence shown here is derived from an EMBL/GenBank/DDBJ whole genome shotgun (WGS) entry which is preliminary data.</text>
</comment>
<dbReference type="Proteomes" id="UP000789396">
    <property type="component" value="Unassembled WGS sequence"/>
</dbReference>
<proteinExistence type="predicted"/>